<comment type="caution">
    <text evidence="3">The sequence shown here is derived from an EMBL/GenBank/DDBJ whole genome shotgun (WGS) entry which is preliminary data.</text>
</comment>
<sequence>MEPSRSVKSIPRLSTFSFLLLQAVTFGIYAIVWLAERRDRINDLLKFEVISSKSLKILSILLGVSLFGDMIDLAGSAAGGEVEVVLGFASSALNLPFWIYLIILTFRLIPPLQAYFNEKYGFKRINYNKFIAFFLCFTYLNYKINEAQDLESYQEANPQQPGFKTANF</sequence>
<keyword evidence="1" id="KW-1133">Transmembrane helix</keyword>
<feature type="transmembrane region" description="Helical" evidence="1">
    <location>
        <begin position="84"/>
        <end position="106"/>
    </location>
</feature>
<dbReference type="AlphaFoldDB" id="A0A1F6G4U8"/>
<feature type="transmembrane region" description="Helical" evidence="1">
    <location>
        <begin position="15"/>
        <end position="35"/>
    </location>
</feature>
<accession>A0A1F6G4U8</accession>
<keyword evidence="1" id="KW-0472">Membrane</keyword>
<gene>
    <name evidence="3" type="ORF">A2527_14485</name>
</gene>
<dbReference type="Proteomes" id="UP000178449">
    <property type="component" value="Unassembled WGS sequence"/>
</dbReference>
<protein>
    <recommendedName>
        <fullName evidence="2">DUF4234 domain-containing protein</fullName>
    </recommendedName>
</protein>
<evidence type="ECO:0000313" key="4">
    <source>
        <dbReference type="Proteomes" id="UP000178449"/>
    </source>
</evidence>
<organism evidence="3 4">
    <name type="scientific">Candidatus Lambdaproteobacteria bacterium RIFOXYD2_FULL_50_16</name>
    <dbReference type="NCBI Taxonomy" id="1817772"/>
    <lineage>
        <taxon>Bacteria</taxon>
        <taxon>Pseudomonadati</taxon>
        <taxon>Pseudomonadota</taxon>
        <taxon>Candidatus Lambdaproteobacteria</taxon>
    </lineage>
</organism>
<proteinExistence type="predicted"/>
<evidence type="ECO:0000256" key="1">
    <source>
        <dbReference type="SAM" id="Phobius"/>
    </source>
</evidence>
<dbReference type="InterPro" id="IPR025328">
    <property type="entry name" value="DUF4234"/>
</dbReference>
<dbReference type="EMBL" id="MFNE01000053">
    <property type="protein sequence ID" value="OGG93127.1"/>
    <property type="molecule type" value="Genomic_DNA"/>
</dbReference>
<feature type="domain" description="DUF4234" evidence="2">
    <location>
        <begin position="16"/>
        <end position="108"/>
    </location>
</feature>
<name>A0A1F6G4U8_9PROT</name>
<dbReference type="Pfam" id="PF14018">
    <property type="entry name" value="DUF4234"/>
    <property type="match status" value="1"/>
</dbReference>
<evidence type="ECO:0000313" key="3">
    <source>
        <dbReference type="EMBL" id="OGG93127.1"/>
    </source>
</evidence>
<reference evidence="3 4" key="1">
    <citation type="journal article" date="2016" name="Nat. Commun.">
        <title>Thousands of microbial genomes shed light on interconnected biogeochemical processes in an aquifer system.</title>
        <authorList>
            <person name="Anantharaman K."/>
            <person name="Brown C.T."/>
            <person name="Hug L.A."/>
            <person name="Sharon I."/>
            <person name="Castelle C.J."/>
            <person name="Probst A.J."/>
            <person name="Thomas B.C."/>
            <person name="Singh A."/>
            <person name="Wilkins M.J."/>
            <person name="Karaoz U."/>
            <person name="Brodie E.L."/>
            <person name="Williams K.H."/>
            <person name="Hubbard S.S."/>
            <person name="Banfield J.F."/>
        </authorList>
    </citation>
    <scope>NUCLEOTIDE SEQUENCE [LARGE SCALE GENOMIC DNA]</scope>
</reference>
<keyword evidence="1" id="KW-0812">Transmembrane</keyword>
<feature type="transmembrane region" description="Helical" evidence="1">
    <location>
        <begin position="127"/>
        <end position="144"/>
    </location>
</feature>
<evidence type="ECO:0000259" key="2">
    <source>
        <dbReference type="Pfam" id="PF14018"/>
    </source>
</evidence>